<dbReference type="EMBL" id="AFME02000241">
    <property type="protein sequence ID" value="EMG10539.1"/>
    <property type="molecule type" value="Genomic_DNA"/>
</dbReference>
<dbReference type="PANTHER" id="PTHR13285:SF18">
    <property type="entry name" value="PROTEIN-CYSTEINE N-PALMITOYLTRANSFERASE RASP"/>
    <property type="match status" value="1"/>
</dbReference>
<dbReference type="GO" id="GO:0016746">
    <property type="term" value="F:acyltransferase activity"/>
    <property type="evidence" value="ECO:0007669"/>
    <property type="project" value="UniProtKB-KW"/>
</dbReference>
<keyword evidence="1" id="KW-0808">Transferase</keyword>
<feature type="non-terminal residue" evidence="1">
    <location>
        <position position="105"/>
    </location>
</feature>
<evidence type="ECO:0000313" key="2">
    <source>
        <dbReference type="Proteomes" id="UP000011776"/>
    </source>
</evidence>
<dbReference type="Proteomes" id="UP000011776">
    <property type="component" value="Unassembled WGS sequence"/>
</dbReference>
<comment type="caution">
    <text evidence="1">The sequence shown here is derived from an EMBL/GenBank/DDBJ whole genome shotgun (WGS) entry which is preliminary data.</text>
</comment>
<gene>
    <name evidence="1" type="ORF">LEP1GSC151_2489</name>
</gene>
<dbReference type="AlphaFoldDB" id="M3FSY6"/>
<protein>
    <submittedName>
        <fullName evidence="1">Membrane-bound O-acyltransferase family MBOAT domain protein</fullName>
    </submittedName>
</protein>
<name>M3FSY6_LEPIR</name>
<dbReference type="PANTHER" id="PTHR13285">
    <property type="entry name" value="ACYLTRANSFERASE"/>
    <property type="match status" value="1"/>
</dbReference>
<keyword evidence="1" id="KW-0012">Acyltransferase</keyword>
<proteinExistence type="predicted"/>
<reference evidence="1 2" key="1">
    <citation type="submission" date="2013-02" db="EMBL/GenBank/DDBJ databases">
        <authorList>
            <person name="Harkins D.M."/>
            <person name="Durkin A.S."/>
            <person name="Brinkac L.M."/>
            <person name="Haft D.H."/>
            <person name="Selengut J.D."/>
            <person name="Sanka R."/>
            <person name="DePew J."/>
            <person name="Purushe J."/>
            <person name="Tulsiani S.M."/>
            <person name="Graham G.C."/>
            <person name="Burns M.-A."/>
            <person name="Dohnt M.F."/>
            <person name="Smythe L.D."/>
            <person name="McKay D.B."/>
            <person name="Craig S.B."/>
            <person name="Vinetz J.M."/>
            <person name="Sutton G.G."/>
            <person name="Nierman W.C."/>
            <person name="Fouts D.E."/>
        </authorList>
    </citation>
    <scope>NUCLEOTIDE SEQUENCE [LARGE SCALE GENOMIC DNA]</scope>
    <source>
        <strain evidence="1 2">LT2186</strain>
    </source>
</reference>
<dbReference type="InterPro" id="IPR051085">
    <property type="entry name" value="MB_O-acyltransferase"/>
</dbReference>
<sequence>MFPFSILPIPEILLPIGISFYTFHNISYLSDIRSGKIVPCSNFIRFGVYDLFFPLLLAGPIERPDSLLPQIEKERVVDQNDFVSGAILFLWGIFKKVFVGDHLLF</sequence>
<organism evidence="1 2">
    <name type="scientific">Leptospira interrogans serovar Grippotyphosa str. LT2186</name>
    <dbReference type="NCBI Taxonomy" id="1001599"/>
    <lineage>
        <taxon>Bacteria</taxon>
        <taxon>Pseudomonadati</taxon>
        <taxon>Spirochaetota</taxon>
        <taxon>Spirochaetia</taxon>
        <taxon>Leptospirales</taxon>
        <taxon>Leptospiraceae</taxon>
        <taxon>Leptospira</taxon>
    </lineage>
</organism>
<evidence type="ECO:0000313" key="1">
    <source>
        <dbReference type="EMBL" id="EMG10539.1"/>
    </source>
</evidence>
<accession>M3FSY6</accession>